<dbReference type="PANTHER" id="PTHR10183:SF393">
    <property type="entry name" value="CALPAIN-LIKE ISOFORM X1"/>
    <property type="match status" value="1"/>
</dbReference>
<dbReference type="Gene3D" id="2.60.120.380">
    <property type="match status" value="1"/>
</dbReference>
<dbReference type="PROSITE" id="PS00139">
    <property type="entry name" value="THIOL_PROTEASE_CYS"/>
    <property type="match status" value="1"/>
</dbReference>
<evidence type="ECO:0000256" key="2">
    <source>
        <dbReference type="ARBA" id="ARBA00022670"/>
    </source>
</evidence>
<sequence>MSNPALEPGSRGNPLKFKLQDYESLRSACLKEKKLFEDPEFAADQGSIGKLPALKPDQNIVWLRPKEINKQAQFVVGKTDTTDICQGQLGDCWLLAALSCLTLQPPLISYVVPEDQSFQKSYAGLFRFRFWQYGCWEEVLVDDRLPTLNRKLLFTHSLSQNEFWSALLEKAYAKLCGCYASLKGGSISEAMEDFTGGIAETIKVSKVSALWGQINQALSRGTLLSCFIEAQSKSEVGQQTPNGLVKGHAYSITGTGTVKAGSVSLLRLRNPWGFLEYSGPWSDESPEWQTVDSKEKELLDLQPRQDGEFWMCIDDFKSLYSTVEMCSVSPDSLEDLQSDWGISTHQGSWVAGCSSGGNPSFTKSYWCNPQFRVRLEEDDDIADGKLLCSAVLELLQKHRRKGGSVDFLPIAFDIYQVCLCFQNSVGSLDRGFFSKRPPVAQSCRYSCLRAVREGVRLPPGDYVIVASTNSPGQEGSFYLRVYAKKGNESRRQGDHLCSSTYSKVMADPTPPDTKSTVEKHFHQHASMDNRLNSLEFSKLVNSALALKPPLTLQTCHSLIFAEDTQNHGTLTLPQTKRLVTALRKLQSVFSQFDQDSSGTMSSFELRLALKKSGFQLDSRTMQLLWLRHRTDDLCVTFDDFVNIVAKLRKLFDLFESEAKINTKVKQQGINTWLLKFIGI</sequence>
<dbReference type="InterPro" id="IPR000169">
    <property type="entry name" value="Pept_cys_AS"/>
</dbReference>
<dbReference type="InterPro" id="IPR022682">
    <property type="entry name" value="Calpain_domain_III"/>
</dbReference>
<keyword evidence="3" id="KW-0479">Metal-binding</keyword>
<feature type="active site" evidence="7">
    <location>
        <position position="270"/>
    </location>
</feature>
<dbReference type="InterPro" id="IPR002048">
    <property type="entry name" value="EF_hand_dom"/>
</dbReference>
<evidence type="ECO:0000256" key="1">
    <source>
        <dbReference type="ARBA" id="ARBA00007623"/>
    </source>
</evidence>
<dbReference type="EMBL" id="JAHFZB010000035">
    <property type="protein sequence ID" value="KAK6470712.1"/>
    <property type="molecule type" value="Genomic_DNA"/>
</dbReference>
<reference evidence="10 11" key="1">
    <citation type="submission" date="2021-05" db="EMBL/GenBank/DDBJ databases">
        <authorList>
            <person name="Zahm M."/>
            <person name="Klopp C."/>
            <person name="Cabau C."/>
            <person name="Kuhl H."/>
            <person name="Suciu R."/>
            <person name="Ciorpac M."/>
            <person name="Holostenco D."/>
            <person name="Gessner J."/>
            <person name="Wuertz S."/>
            <person name="Hohne C."/>
            <person name="Stock M."/>
            <person name="Gislard M."/>
            <person name="Lluch J."/>
            <person name="Milhes M."/>
            <person name="Lampietro C."/>
            <person name="Lopez Roques C."/>
            <person name="Donnadieu C."/>
            <person name="Du K."/>
            <person name="Schartl M."/>
            <person name="Guiguen Y."/>
        </authorList>
    </citation>
    <scope>NUCLEOTIDE SEQUENCE [LARGE SCALE GENOMIC DNA]</scope>
    <source>
        <strain evidence="10">Hh-F2</strain>
        <tissue evidence="10">Blood</tissue>
    </source>
</reference>
<keyword evidence="5 7" id="KW-0788">Thiol protease</keyword>
<dbReference type="InterPro" id="IPR038765">
    <property type="entry name" value="Papain-like_cys_pep_sf"/>
</dbReference>
<feature type="active site" evidence="7">
    <location>
        <position position="92"/>
    </location>
</feature>
<dbReference type="InterPro" id="IPR001300">
    <property type="entry name" value="Peptidase_C2_calpain_cat"/>
</dbReference>
<dbReference type="Pfam" id="PF00648">
    <property type="entry name" value="Peptidase_C2"/>
    <property type="match status" value="1"/>
</dbReference>
<comment type="similarity">
    <text evidence="1">Belongs to the peptidase C2 family.</text>
</comment>
<dbReference type="Proteomes" id="UP001369086">
    <property type="component" value="Unassembled WGS sequence"/>
</dbReference>
<dbReference type="InterPro" id="IPR036213">
    <property type="entry name" value="Calpain_III_sf"/>
</dbReference>
<proteinExistence type="inferred from homology"/>
<evidence type="ECO:0000259" key="8">
    <source>
        <dbReference type="PROSITE" id="PS50203"/>
    </source>
</evidence>
<dbReference type="PANTHER" id="PTHR10183">
    <property type="entry name" value="CALPAIN"/>
    <property type="match status" value="1"/>
</dbReference>
<evidence type="ECO:0000313" key="10">
    <source>
        <dbReference type="EMBL" id="KAK6470712.1"/>
    </source>
</evidence>
<dbReference type="CDD" id="cd00044">
    <property type="entry name" value="CysPc"/>
    <property type="match status" value="1"/>
</dbReference>
<evidence type="ECO:0000256" key="7">
    <source>
        <dbReference type="PROSITE-ProRule" id="PRU00239"/>
    </source>
</evidence>
<dbReference type="PROSITE" id="PS50222">
    <property type="entry name" value="EF_HAND_2"/>
    <property type="match status" value="1"/>
</dbReference>
<evidence type="ECO:0000313" key="11">
    <source>
        <dbReference type="Proteomes" id="UP001369086"/>
    </source>
</evidence>
<dbReference type="Gene3D" id="3.90.70.10">
    <property type="entry name" value="Cysteine proteinases"/>
    <property type="match status" value="1"/>
</dbReference>
<dbReference type="SMART" id="SM00230">
    <property type="entry name" value="CysPc"/>
    <property type="match status" value="1"/>
</dbReference>
<keyword evidence="4 7" id="KW-0378">Hydrolase</keyword>
<dbReference type="SUPFAM" id="SSF54001">
    <property type="entry name" value="Cysteine proteinases"/>
    <property type="match status" value="1"/>
</dbReference>
<dbReference type="PROSITE" id="PS00018">
    <property type="entry name" value="EF_HAND_1"/>
    <property type="match status" value="1"/>
</dbReference>
<dbReference type="Pfam" id="PF01067">
    <property type="entry name" value="Calpain_III"/>
    <property type="match status" value="1"/>
</dbReference>
<dbReference type="InterPro" id="IPR018247">
    <property type="entry name" value="EF_Hand_1_Ca_BS"/>
</dbReference>
<dbReference type="InterPro" id="IPR011992">
    <property type="entry name" value="EF-hand-dom_pair"/>
</dbReference>
<feature type="active site" evidence="7">
    <location>
        <position position="248"/>
    </location>
</feature>
<evidence type="ECO:0000256" key="6">
    <source>
        <dbReference type="ARBA" id="ARBA00022837"/>
    </source>
</evidence>
<keyword evidence="11" id="KW-1185">Reference proteome</keyword>
<feature type="domain" description="Calpain catalytic" evidence="8">
    <location>
        <begin position="35"/>
        <end position="329"/>
    </location>
</feature>
<protein>
    <submittedName>
        <fullName evidence="10">Calpain-9-like</fullName>
    </submittedName>
</protein>
<dbReference type="SMART" id="SM00720">
    <property type="entry name" value="calpain_III"/>
    <property type="match status" value="1"/>
</dbReference>
<accession>A0ABR0YDL0</accession>
<evidence type="ECO:0000256" key="4">
    <source>
        <dbReference type="ARBA" id="ARBA00022801"/>
    </source>
</evidence>
<evidence type="ECO:0000259" key="9">
    <source>
        <dbReference type="PROSITE" id="PS50222"/>
    </source>
</evidence>
<dbReference type="InterPro" id="IPR022683">
    <property type="entry name" value="Calpain_III"/>
</dbReference>
<keyword evidence="2 7" id="KW-0645">Protease</keyword>
<evidence type="ECO:0000256" key="5">
    <source>
        <dbReference type="ARBA" id="ARBA00022807"/>
    </source>
</evidence>
<organism evidence="10 11">
    <name type="scientific">Huso huso</name>
    <name type="common">Beluga</name>
    <name type="synonym">Acipenser huso</name>
    <dbReference type="NCBI Taxonomy" id="61971"/>
    <lineage>
        <taxon>Eukaryota</taxon>
        <taxon>Metazoa</taxon>
        <taxon>Chordata</taxon>
        <taxon>Craniata</taxon>
        <taxon>Vertebrata</taxon>
        <taxon>Euteleostomi</taxon>
        <taxon>Actinopterygii</taxon>
        <taxon>Chondrostei</taxon>
        <taxon>Acipenseriformes</taxon>
        <taxon>Acipenseridae</taxon>
        <taxon>Huso</taxon>
    </lineage>
</organism>
<feature type="domain" description="EF-hand" evidence="9">
    <location>
        <begin position="580"/>
        <end position="615"/>
    </location>
</feature>
<comment type="caution">
    <text evidence="10">The sequence shown here is derived from an EMBL/GenBank/DDBJ whole genome shotgun (WGS) entry which is preliminary data.</text>
</comment>
<keyword evidence="6" id="KW-0106">Calcium</keyword>
<name>A0ABR0YDL0_HUSHU</name>
<dbReference type="SUPFAM" id="SSF47473">
    <property type="entry name" value="EF-hand"/>
    <property type="match status" value="1"/>
</dbReference>
<dbReference type="PROSITE" id="PS50203">
    <property type="entry name" value="CALPAIN_CAT"/>
    <property type="match status" value="1"/>
</dbReference>
<dbReference type="SUPFAM" id="SSF49758">
    <property type="entry name" value="Calpain large subunit, middle domain (domain III)"/>
    <property type="match status" value="1"/>
</dbReference>
<evidence type="ECO:0000256" key="3">
    <source>
        <dbReference type="ARBA" id="ARBA00022723"/>
    </source>
</evidence>
<gene>
    <name evidence="10" type="ORF">HHUSO_G31021</name>
</gene>
<dbReference type="Gene3D" id="1.10.238.10">
    <property type="entry name" value="EF-hand"/>
    <property type="match status" value="1"/>
</dbReference>
<dbReference type="PRINTS" id="PR00704">
    <property type="entry name" value="CALPAIN"/>
</dbReference>
<dbReference type="InterPro" id="IPR022684">
    <property type="entry name" value="Calpain_cysteine_protease"/>
</dbReference>